<name>A0A161QF68_9BRAD</name>
<evidence type="ECO:0000313" key="3">
    <source>
        <dbReference type="EMBL" id="KZD24083.1"/>
    </source>
</evidence>
<feature type="region of interest" description="Disordered" evidence="1">
    <location>
        <begin position="3774"/>
        <end position="3830"/>
    </location>
</feature>
<reference evidence="3 4" key="1">
    <citation type="submission" date="2016-03" db="EMBL/GenBank/DDBJ databases">
        <title>Microsymbionts genomes from the relict species Vavilovia formosa (Stev.) Fed.</title>
        <authorList>
            <person name="Kopat V."/>
            <person name="Chirak E."/>
            <person name="Kimeklis A."/>
            <person name="Andronov E."/>
        </authorList>
    </citation>
    <scope>NUCLEOTIDE SEQUENCE [LARGE SCALE GENOMIC DNA]</scope>
    <source>
        <strain evidence="3 4">Vaf07</strain>
    </source>
</reference>
<dbReference type="STRING" id="943830.A4A58_24890"/>
<feature type="compositionally biased region" description="Basic and acidic residues" evidence="1">
    <location>
        <begin position="3821"/>
        <end position="3830"/>
    </location>
</feature>
<gene>
    <name evidence="3" type="ORF">A4A58_24890</name>
</gene>
<dbReference type="Pfam" id="PF12545">
    <property type="entry name" value="DUF3739"/>
    <property type="match status" value="1"/>
</dbReference>
<feature type="compositionally biased region" description="Basic and acidic residues" evidence="1">
    <location>
        <begin position="3782"/>
        <end position="3795"/>
    </location>
</feature>
<dbReference type="Proteomes" id="UP000076574">
    <property type="component" value="Unassembled WGS sequence"/>
</dbReference>
<organism evidence="3 4">
    <name type="scientific">Tardiphaga robiniae</name>
    <dbReference type="NCBI Taxonomy" id="943830"/>
    <lineage>
        <taxon>Bacteria</taxon>
        <taxon>Pseudomonadati</taxon>
        <taxon>Pseudomonadota</taxon>
        <taxon>Alphaproteobacteria</taxon>
        <taxon>Hyphomicrobiales</taxon>
        <taxon>Nitrobacteraceae</taxon>
        <taxon>Tardiphaga</taxon>
    </lineage>
</organism>
<dbReference type="OrthoDB" id="1776524at2"/>
<evidence type="ECO:0000259" key="2">
    <source>
        <dbReference type="Pfam" id="PF12545"/>
    </source>
</evidence>
<protein>
    <submittedName>
        <fullName evidence="3">Filamentous hemagglutinin</fullName>
    </submittedName>
</protein>
<feature type="non-terminal residue" evidence="3">
    <location>
        <position position="1"/>
    </location>
</feature>
<keyword evidence="4" id="KW-1185">Reference proteome</keyword>
<comment type="caution">
    <text evidence="3">The sequence shown here is derived from an EMBL/GenBank/DDBJ whole genome shotgun (WGS) entry which is preliminary data.</text>
</comment>
<dbReference type="RefSeq" id="WP_068731612.1">
    <property type="nucleotide sequence ID" value="NZ_LVYV01000006.1"/>
</dbReference>
<dbReference type="InterPro" id="IPR021026">
    <property type="entry name" value="Filamn_hemagglutn_DUF3739"/>
</dbReference>
<proteinExistence type="predicted"/>
<accession>A0A161QF68</accession>
<sequence>TKGGLLEVGGYLANSPHSIGEWAALGGTITLAAPEVVAQQGAKFDISGGSVSYDGGRIYSTRLIGTDGRIYSFDNAPANMKFVAAAGGFVRTHNIQGKVADALTEVWTSIFDRSSSWRYEAGYTVGRDAGRLNLSTPTSVFEADIIADIIAGERQNSARAANVTDSYKQVQNAAPLQGTLGLGRYGVVVGGGGLNASDVRFGDVAAVTGGMSATDALPLARKDTAWFDAGHVNTLHLGGLDIATADTITIDRAVTLADGGRITLNAAVVDIKADVTARGGSLTVDNYFKGGGDRGAAQVLLKDGKASVTVYDGATLDLRGVWVNALLNPSDTPKQAFINGGAVTLRSTHDVTLAKGSTIDVSSGAAILTNGKVKGGRGGDVTLIADQQAPDVQADGLLTLNGAIYAYGVSGGGTLRIESGTAISIGGKLLETDGLLGAGQAAPVDVVLMQDYAVGKGDILPIDYSYSVNVTLPGEKVPTGGANGIVGSVGGRYRLGVDWTLPNLGAQYSIGVAGLDVPGLGVVDGEVIVNSAGRSQYYYYDGRDEHYIDIAYIPAGTRISLIRGAIWAGWVVDPLVFPNGLQVPAYSKTVNAGEPSPIDLTVPKGTVLSAGTTLPRPIAIAANAELKTGLFQAGFSNYDVTARNGVVVTDGTKLDVSMPVYRVTNAAASTATGADPAGVLELWAPPLYQEDPMNGVLTQRGGASIILRSNVGEAGLTEASGPIDIRAGASIRVDAGQSIDVQARDITIDGTLTAPGGTISLTRVVKTENRGFGDKAGLIWIGDHAVLDVAARAVTAIDARGQTYGVVGNGGSILIGGAVDWEATGESVTPNAFVVIRRGALLDASGTSAVLDILASGLQKASTPLNVASDGGTIVVKSSNGLYLDGTLRAAAGGANAAGGTLALALEAPLYLTSATSGDVLRHREFVIGNIQGDSVIASAGSMTQAKAGLVTGTARLGVDRVNAGGFGTLSLLSGGLISFDGDVTLAMNQSLSLYAGVFALGANADTNSRVALSAPYLRLAGATHFTKDPYTLPAVRWDFGNPTQIGTPTQQATNAIFSVTTDLLDIRDRVVFGVRQDIDTMAETYTVDRRGFALLDLLSRGDIRLLRGSQAIGAALQTPGNIALTAAQIYPATGATGLITAGYTAVDNMIRAGSVLDIRRYGDTIPDMPYSAFGGLTLAADTVNQGGVVRAPLGGIVLGSISSGGVPQADSVHLLPGSITSVSDAGLVMPYGGTLDGITYNYNGASVRLSGAGLMGGVSVSALHFDAQPGSVLDLSGGGELTGAGFVSGRGGSVNILTTPFVNSNPGYRYSAKGNEVYAIVPSHSGAYAPVVQDAGYGLPSVGRQITIPDGVPGLAAGTYTLMPATYALLPGAYRVELGGSISPAATGVVPTGNGSHLVSATLSVANTAIRASLPNQVIITPASAVRAHSSYNEMGYDAFVLADAARVGVPRAAMTIDARMLNILLARPRNADGRSQLQFDGELRSGARADSDGFGSTIQLHGLSEILATGQTAASDMAGASVYADEISKFDAPRLVLNGSVSIAYGQAGRFASIVGDYGSIILRSGAHLSAAEVIFAGRGTGPGDKGTITIEEGASVSTIGRGRASFDSRDGYVFVGVGVLVVSNGTINLLQGETQADDGTDVDITVGGCITVTCNLTTRVVSEGTIAVATAGAFTIANNVSYGTRNLVLGLSAINLGEDASLAAAAAAGHLPAGLALNNTVLANLLAGNTAIGAPALETLALNARDAVNVFGSVTLDASKVGRLVLGTPAIYGYGASDDVATIRAGEFVWTGSTTAPGAAMADMLGDSRLNIAANRVVLGYGPLSQPSNTVVDNRLALGFTDVTITAAEYVTSTNRSTLGVYHRQGAYTPATGYQYTGGNLTIAAPLLTGRNGSSNTITAGGDIRVVGTGAAAGAVDALGAQLKLTGANIVIDTSVVLPSGRLALTATGDIVLGAASRIDLAGRAVPMFDVTKYSWGGDLVLSSSAGSIRQDAGSVIDLSAQYNRGGTATITALGAGAGHVDLGGTVRGGASGLYDAGGTLVPYDAAEFTVQAQTLADFAGLNARLNAGEVFGARRFQIKQGDLVVGNEVKARNVEITLDGGSLMVNGTIDASGYQVGSIRLAAMNDLVINGTLDAHGTGMRFDSYGKIIDAPNRASVELTTRMGTLTIGSNAAIDLRAGTGVAIGSGRGQNDGAARGTLTLNAPRLGGTGGQGGLDSAGNGANDVAVNVFGAPLIRGAKTTVINAFRIYDDAPLAGAPDVSGYTPQEITQAYLDGIVDPVDGRIIAGGIDPHNKAFIDAARDNDALSARLAGLGNYHLRPGVDIVSKISAENPNGDLTIAGDLDLSGYRYSPNANRNDPALRGFGEPGAINFRAAGNLNIRGSINDGFAPPPVTTGDNGWLLDEGVVPYGGDLVLPIAVTLEAGTVFKKGATLNYDLPASFSGNLPAGTVLPVRATLGDVLALPAGTVVQATIYNANGSVAYAAGTVLTNTVTLTAGMQLDAGTVLRSAASFAALIWPKGVPLPVDMTSTGTLALAPGSLIPSMTNVKLAGGQRVELRTPTGDRQGANWAVAPMLGAGATSWDMQFTAGADLGSADVRARNSRRKGDIVLADSHYVSRTAPGGVLMNLSEAGAIALLAMLGSDYSYLTINDLIGKSEAETVTILGGSSWSEMTDYYPALVGFWDLAAHHIELGLTIQGVDAIVNVAGGLPPGINDKIELLNKTQREIVSLYMAGSWDEFGLAPNFWDNGAGNAGTINLPPSTTYASSSFSVVRTGTGNLSLTAAGNIRMDSLYGVYTAGTATAVDPAYNNRPRADGMLLGPLSADYASAMATYQAWYPDQGGNVLISAGGNLTGDIYGQSARQSPSSVITGNWLWRQGTGSTAVDTTVPTSWWINFGTYVPNTSPYNTLNLPDLVGFTGIGALGGGNVAIRVGGEAGAITLRGSQGQQGTGEERSQGLVVAVGGTGRVGADGALALTGGGDIDMRIAGALNPNLALTSFTEKHALPGALINVRGAIQVNAESIGGIKLIYRLGDGARDAFDPRGYDPYAATSSEARSGITLVPGDSAVYLQTLGDLVLGGTGDPGRSVSTDATVFKAGGVDYSGGSWFSLWTDHTAINLISAGGSLTPTTSTAEAPLRGSANLNSDQNSTDGTFTYPSVLRAAALTGSIYYGANAVPFMRSSGATDYPTVTLAPSAHGALEMLAGNSIYGGQYTFSPSGTGTPLPTSLNPAFMGGGVVSGKIMFTNGSVLGTVDGGGNPVALSLFVFGPNTAVLPIGRAPDADPVRFYALTGDIVGLNTGETLTISRTGGVFNWRNAGAPVRVRAGRDIVGAGFAPNTTQSSGVPDATTRGNLIVHSDPNDVSIISAGRDIIYANFDIAGPGTLEISAGRNLYQADKGAFTSIGPIAIGDTRPGASIAMMAGVGAAGPDYDALASRYLDPGNLAATGMPLADQPGKVAKTYQKELATWLKDRYGFAGPDTEAQATFARLAPEQQHIFLREVYFAELTAGGREYNDANSSRYGSYLRGRNAIAALFPNVSAYGGDLTMFGGSGVRTLFGGDIQLLTPGGRTVIGVEGQVPPASSGLVTQGKGDIQIYSQGSILLGLSRIMTTFGGNILAWSAEGDINAGRGSKTTVIYTPPKRTYDNYGRAVLSPQVPSSGAGIATLNPIAEVLPGDIDLIAPLGTIDAGEAGIRVSGNVNLAALQIVNAANIQVQGTSSGIPTVQAPSISAALSSSNATAATQQTATPTQGGNAQPSVIIVEVLGYGGGNGDNALDDEQSRRSDRRSDNNRMQDPSSPVQVIGSGELSSSQRQKLTAVERRNFDEP</sequence>
<evidence type="ECO:0000313" key="4">
    <source>
        <dbReference type="Proteomes" id="UP000076574"/>
    </source>
</evidence>
<dbReference type="EMBL" id="LVYV01000006">
    <property type="protein sequence ID" value="KZD24083.1"/>
    <property type="molecule type" value="Genomic_DNA"/>
</dbReference>
<evidence type="ECO:0000256" key="1">
    <source>
        <dbReference type="SAM" id="MobiDB-lite"/>
    </source>
</evidence>
<feature type="domain" description="DUF3739" evidence="2">
    <location>
        <begin position="3617"/>
        <end position="3727"/>
    </location>
</feature>